<evidence type="ECO:0000256" key="1">
    <source>
        <dbReference type="SAM" id="SignalP"/>
    </source>
</evidence>
<feature type="signal peptide" evidence="1">
    <location>
        <begin position="1"/>
        <end position="24"/>
    </location>
</feature>
<evidence type="ECO:0000313" key="3">
    <source>
        <dbReference type="Proteomes" id="UP000825729"/>
    </source>
</evidence>
<organism evidence="2 3">
    <name type="scientific">Aristolochia fimbriata</name>
    <name type="common">White veined hardy Dutchman's pipe vine</name>
    <dbReference type="NCBI Taxonomy" id="158543"/>
    <lineage>
        <taxon>Eukaryota</taxon>
        <taxon>Viridiplantae</taxon>
        <taxon>Streptophyta</taxon>
        <taxon>Embryophyta</taxon>
        <taxon>Tracheophyta</taxon>
        <taxon>Spermatophyta</taxon>
        <taxon>Magnoliopsida</taxon>
        <taxon>Magnoliidae</taxon>
        <taxon>Piperales</taxon>
        <taxon>Aristolochiaceae</taxon>
        <taxon>Aristolochia</taxon>
    </lineage>
</organism>
<feature type="chain" id="PRO_5043496347" evidence="1">
    <location>
        <begin position="25"/>
        <end position="98"/>
    </location>
</feature>
<dbReference type="EMBL" id="JAINDJ010000005">
    <property type="protein sequence ID" value="KAG9446088.1"/>
    <property type="molecule type" value="Genomic_DNA"/>
</dbReference>
<reference evidence="2 3" key="1">
    <citation type="submission" date="2021-07" db="EMBL/GenBank/DDBJ databases">
        <title>The Aristolochia fimbriata genome: insights into angiosperm evolution, floral development and chemical biosynthesis.</title>
        <authorList>
            <person name="Jiao Y."/>
        </authorList>
    </citation>
    <scope>NUCLEOTIDE SEQUENCE [LARGE SCALE GENOMIC DNA]</scope>
    <source>
        <strain evidence="2">IBCAS-2021</strain>
        <tissue evidence="2">Leaf</tissue>
    </source>
</reference>
<comment type="caution">
    <text evidence="2">The sequence shown here is derived from an EMBL/GenBank/DDBJ whole genome shotgun (WGS) entry which is preliminary data.</text>
</comment>
<gene>
    <name evidence="2" type="ORF">H6P81_012216</name>
</gene>
<protein>
    <submittedName>
        <fullName evidence="2">Uncharacterized protein</fullName>
    </submittedName>
</protein>
<dbReference type="Proteomes" id="UP000825729">
    <property type="component" value="Unassembled WGS sequence"/>
</dbReference>
<keyword evidence="3" id="KW-1185">Reference proteome</keyword>
<dbReference type="AlphaFoldDB" id="A0AAV7EFT2"/>
<proteinExistence type="predicted"/>
<keyword evidence="1" id="KW-0732">Signal</keyword>
<sequence>MSTSAALSHLLLLIFASIINGAACFDEVVERSDMVPLADQGFRSLVLNETRRRLRSFQICALCLSGVIKKMKIVLPRESFVSEVFFLSSRVWQKKMRI</sequence>
<evidence type="ECO:0000313" key="2">
    <source>
        <dbReference type="EMBL" id="KAG9446088.1"/>
    </source>
</evidence>
<accession>A0AAV7EFT2</accession>
<name>A0AAV7EFT2_ARIFI</name>